<evidence type="ECO:0000256" key="4">
    <source>
        <dbReference type="ARBA" id="ARBA00022982"/>
    </source>
</evidence>
<evidence type="ECO:0000256" key="1">
    <source>
        <dbReference type="ARBA" id="ARBA00004370"/>
    </source>
</evidence>
<reference evidence="8" key="1">
    <citation type="journal article" date="2016" name="Nat. Genet.">
        <title>A high-quality carrot genome assembly provides new insights into carotenoid accumulation and asterid genome evolution.</title>
        <authorList>
            <person name="Iorizzo M."/>
            <person name="Ellison S."/>
            <person name="Senalik D."/>
            <person name="Zeng P."/>
            <person name="Satapoomin P."/>
            <person name="Huang J."/>
            <person name="Bowman M."/>
            <person name="Iovene M."/>
            <person name="Sanseverino W."/>
            <person name="Cavagnaro P."/>
            <person name="Yildiz M."/>
            <person name="Macko-Podgorni A."/>
            <person name="Moranska E."/>
            <person name="Grzebelus E."/>
            <person name="Grzebelus D."/>
            <person name="Ashrafi H."/>
            <person name="Zheng Z."/>
            <person name="Cheng S."/>
            <person name="Spooner D."/>
            <person name="Van Deynze A."/>
            <person name="Simon P."/>
        </authorList>
    </citation>
    <scope>NUCLEOTIDE SEQUENCE</scope>
    <source>
        <tissue evidence="8">Leaf</tissue>
    </source>
</reference>
<dbReference type="AlphaFoldDB" id="A0AAF0X838"/>
<evidence type="ECO:0000256" key="2">
    <source>
        <dbReference type="ARBA" id="ARBA00022448"/>
    </source>
</evidence>
<accession>A0AAF0X838</accession>
<feature type="domain" description="DOMON" evidence="7">
    <location>
        <begin position="48"/>
        <end position="176"/>
    </location>
</feature>
<protein>
    <recommendedName>
        <fullName evidence="7">DOMON domain-containing protein</fullName>
    </recommendedName>
</protein>
<dbReference type="PROSITE" id="PS50836">
    <property type="entry name" value="DOMON"/>
    <property type="match status" value="1"/>
</dbReference>
<evidence type="ECO:0000313" key="9">
    <source>
        <dbReference type="Proteomes" id="UP000077755"/>
    </source>
</evidence>
<dbReference type="GO" id="GO:0016020">
    <property type="term" value="C:membrane"/>
    <property type="evidence" value="ECO:0007669"/>
    <property type="project" value="UniProtKB-SubCell"/>
</dbReference>
<keyword evidence="9" id="KW-1185">Reference proteome</keyword>
<dbReference type="InterPro" id="IPR045265">
    <property type="entry name" value="AIR12_DOMON"/>
</dbReference>
<sequence length="190" mass="20811">MVVISSVSCFTFTILASLFIFSYAQVPCSNYTFVSHQHFNSCIDLPHLDAHLHWTYFPSVNKVAIAYRAGQDPSGWIAWAINPTDTGMVGSQALVAFYDSNGSITTYTTPISSYSPSMQPGDLSFQVSNMSAEYTNNEMIIFAVLGPLNNQTNFNHAWQAGDTVSNNIPQMHTTTGPNVLSFGEIDFLSG</sequence>
<dbReference type="EMBL" id="CP093347">
    <property type="protein sequence ID" value="WOH03153.1"/>
    <property type="molecule type" value="Genomic_DNA"/>
</dbReference>
<proteinExistence type="predicted"/>
<reference evidence="8" key="2">
    <citation type="submission" date="2022-03" db="EMBL/GenBank/DDBJ databases">
        <title>Draft title - Genomic analysis of global carrot germplasm unveils the trajectory of domestication and the origin of high carotenoid orange carrot.</title>
        <authorList>
            <person name="Iorizzo M."/>
            <person name="Ellison S."/>
            <person name="Senalik D."/>
            <person name="Macko-Podgorni A."/>
            <person name="Grzebelus D."/>
            <person name="Bostan H."/>
            <person name="Rolling W."/>
            <person name="Curaba J."/>
            <person name="Simon P."/>
        </authorList>
    </citation>
    <scope>NUCLEOTIDE SEQUENCE</scope>
    <source>
        <tissue evidence="8">Leaf</tissue>
    </source>
</reference>
<evidence type="ECO:0000256" key="3">
    <source>
        <dbReference type="ARBA" id="ARBA00022729"/>
    </source>
</evidence>
<keyword evidence="2" id="KW-0813">Transport</keyword>
<dbReference type="Proteomes" id="UP000077755">
    <property type="component" value="Chromosome 5"/>
</dbReference>
<evidence type="ECO:0000256" key="5">
    <source>
        <dbReference type="ARBA" id="ARBA00023136"/>
    </source>
</evidence>
<comment type="subcellular location">
    <subcellularLocation>
        <location evidence="1">Membrane</location>
    </subcellularLocation>
</comment>
<dbReference type="InterPro" id="IPR005018">
    <property type="entry name" value="DOMON_domain"/>
</dbReference>
<dbReference type="CDD" id="cd09629">
    <property type="entry name" value="DOMON_CIL1_like"/>
    <property type="match status" value="1"/>
</dbReference>
<feature type="chain" id="PRO_5042244617" description="DOMON domain-containing protein" evidence="6">
    <location>
        <begin position="25"/>
        <end position="190"/>
    </location>
</feature>
<evidence type="ECO:0000313" key="8">
    <source>
        <dbReference type="EMBL" id="WOH03153.1"/>
    </source>
</evidence>
<feature type="signal peptide" evidence="6">
    <location>
        <begin position="1"/>
        <end position="24"/>
    </location>
</feature>
<keyword evidence="4" id="KW-0249">Electron transport</keyword>
<keyword evidence="3 6" id="KW-0732">Signal</keyword>
<evidence type="ECO:0000256" key="6">
    <source>
        <dbReference type="SAM" id="SignalP"/>
    </source>
</evidence>
<dbReference type="PANTHER" id="PTHR23130">
    <property type="entry name" value="CYTOCHROME B561 AND DOMON DOMAIN-CONTAINING PROTEIN"/>
    <property type="match status" value="1"/>
</dbReference>
<organism evidence="8 9">
    <name type="scientific">Daucus carota subsp. sativus</name>
    <name type="common">Carrot</name>
    <dbReference type="NCBI Taxonomy" id="79200"/>
    <lineage>
        <taxon>Eukaryota</taxon>
        <taxon>Viridiplantae</taxon>
        <taxon>Streptophyta</taxon>
        <taxon>Embryophyta</taxon>
        <taxon>Tracheophyta</taxon>
        <taxon>Spermatophyta</taxon>
        <taxon>Magnoliopsida</taxon>
        <taxon>eudicotyledons</taxon>
        <taxon>Gunneridae</taxon>
        <taxon>Pentapetalae</taxon>
        <taxon>asterids</taxon>
        <taxon>campanulids</taxon>
        <taxon>Apiales</taxon>
        <taxon>Apiaceae</taxon>
        <taxon>Apioideae</taxon>
        <taxon>Scandiceae</taxon>
        <taxon>Daucinae</taxon>
        <taxon>Daucus</taxon>
        <taxon>Daucus sect. Daucus</taxon>
    </lineage>
</organism>
<evidence type="ECO:0000259" key="7">
    <source>
        <dbReference type="PROSITE" id="PS50836"/>
    </source>
</evidence>
<dbReference type="PANTHER" id="PTHR23130:SF159">
    <property type="entry name" value="OS08G0335600 PROTEIN"/>
    <property type="match status" value="1"/>
</dbReference>
<gene>
    <name evidence="8" type="ORF">DCAR_0522547</name>
</gene>
<keyword evidence="5" id="KW-0472">Membrane</keyword>
<name>A0AAF0X838_DAUCS</name>
<dbReference type="Pfam" id="PF04526">
    <property type="entry name" value="DUF568"/>
    <property type="match status" value="1"/>
</dbReference>